<dbReference type="InterPro" id="IPR011009">
    <property type="entry name" value="Kinase-like_dom_sf"/>
</dbReference>
<sequence>MVFHMILFLDDGEVSLEDAIKNYKDWKGKPQQNDVKSVRQATDDISRKLAEEFLKIVKILHPDEDFTPEDCGPVDINPIAMQYSEAVAAEVQQSQESDDSEEIEILAPLIKCLKKELLQELTDIKQLRSRAEECVRNQGDLEASMSKEPDVSKILEVRKNVKALKSKFRHKLADKKDLEESDGTIDENDIQQVEKDLADLREQLHGSLVEEKIALEELAVVAADNFPELSVQYPEFGLQKFITSNGLVRQGWELLYYSHGEMEKVVTSSQGEVAFVTKFNGKKCLLKEFSLEDISDVESFEAQAAAYSRVEHSNLMKLEALFYDKTHRKAFIQLPYYETSLIKWLESNPSEK</sequence>
<name>A0A7D9L0L4_PARCT</name>
<proteinExistence type="predicted"/>
<evidence type="ECO:0000313" key="2">
    <source>
        <dbReference type="Proteomes" id="UP001152795"/>
    </source>
</evidence>
<feature type="non-terminal residue" evidence="1">
    <location>
        <position position="352"/>
    </location>
</feature>
<keyword evidence="2" id="KW-1185">Reference proteome</keyword>
<dbReference type="OrthoDB" id="5989044at2759"/>
<dbReference type="Proteomes" id="UP001152795">
    <property type="component" value="Unassembled WGS sequence"/>
</dbReference>
<evidence type="ECO:0000313" key="1">
    <source>
        <dbReference type="EMBL" id="CAB4024372.1"/>
    </source>
</evidence>
<comment type="caution">
    <text evidence="1">The sequence shown here is derived from an EMBL/GenBank/DDBJ whole genome shotgun (WGS) entry which is preliminary data.</text>
</comment>
<gene>
    <name evidence="1" type="ORF">PACLA_8A024768</name>
</gene>
<protein>
    <submittedName>
        <fullName evidence="1">Uncharacterized protein</fullName>
    </submittedName>
</protein>
<reference evidence="1" key="1">
    <citation type="submission" date="2020-04" db="EMBL/GenBank/DDBJ databases">
        <authorList>
            <person name="Alioto T."/>
            <person name="Alioto T."/>
            <person name="Gomez Garrido J."/>
        </authorList>
    </citation>
    <scope>NUCLEOTIDE SEQUENCE</scope>
    <source>
        <strain evidence="1">A484AB</strain>
    </source>
</reference>
<dbReference type="EMBL" id="CACRXK020012995">
    <property type="protein sequence ID" value="CAB4024372.1"/>
    <property type="molecule type" value="Genomic_DNA"/>
</dbReference>
<organism evidence="1 2">
    <name type="scientific">Paramuricea clavata</name>
    <name type="common">Red gorgonian</name>
    <name type="synonym">Violescent sea-whip</name>
    <dbReference type="NCBI Taxonomy" id="317549"/>
    <lineage>
        <taxon>Eukaryota</taxon>
        <taxon>Metazoa</taxon>
        <taxon>Cnidaria</taxon>
        <taxon>Anthozoa</taxon>
        <taxon>Octocorallia</taxon>
        <taxon>Malacalcyonacea</taxon>
        <taxon>Plexauridae</taxon>
        <taxon>Paramuricea</taxon>
    </lineage>
</organism>
<accession>A0A7D9L0L4</accession>
<dbReference type="SUPFAM" id="SSF56112">
    <property type="entry name" value="Protein kinase-like (PK-like)"/>
    <property type="match status" value="1"/>
</dbReference>
<dbReference type="AlphaFoldDB" id="A0A7D9L0L4"/>